<dbReference type="RefSeq" id="WP_302042532.1">
    <property type="nucleotide sequence ID" value="NZ_JAUKPO010000085.1"/>
</dbReference>
<evidence type="ECO:0000256" key="1">
    <source>
        <dbReference type="SAM" id="Coils"/>
    </source>
</evidence>
<keyword evidence="3" id="KW-1185">Reference proteome</keyword>
<evidence type="ECO:0000313" key="2">
    <source>
        <dbReference type="EMBL" id="MDO1451736.1"/>
    </source>
</evidence>
<comment type="caution">
    <text evidence="2">The sequence shown here is derived from an EMBL/GenBank/DDBJ whole genome shotgun (WGS) entry which is preliminary data.</text>
</comment>
<gene>
    <name evidence="2" type="ORF">Q0590_36015</name>
</gene>
<dbReference type="Proteomes" id="UP001168528">
    <property type="component" value="Unassembled WGS sequence"/>
</dbReference>
<protein>
    <submittedName>
        <fullName evidence="2">Uncharacterized protein</fullName>
    </submittedName>
</protein>
<evidence type="ECO:0000313" key="3">
    <source>
        <dbReference type="Proteomes" id="UP001168528"/>
    </source>
</evidence>
<accession>A0ABT8RJ14</accession>
<reference evidence="2" key="1">
    <citation type="submission" date="2023-07" db="EMBL/GenBank/DDBJ databases">
        <title>The genome sequence of Rhodocytophaga aerolata KACC 12507.</title>
        <authorList>
            <person name="Zhang X."/>
        </authorList>
    </citation>
    <scope>NUCLEOTIDE SEQUENCE</scope>
    <source>
        <strain evidence="2">KACC 12507</strain>
    </source>
</reference>
<organism evidence="2 3">
    <name type="scientific">Rhodocytophaga aerolata</name>
    <dbReference type="NCBI Taxonomy" id="455078"/>
    <lineage>
        <taxon>Bacteria</taxon>
        <taxon>Pseudomonadati</taxon>
        <taxon>Bacteroidota</taxon>
        <taxon>Cytophagia</taxon>
        <taxon>Cytophagales</taxon>
        <taxon>Rhodocytophagaceae</taxon>
        <taxon>Rhodocytophaga</taxon>
    </lineage>
</organism>
<feature type="coiled-coil region" evidence="1">
    <location>
        <begin position="30"/>
        <end position="137"/>
    </location>
</feature>
<name>A0ABT8RJ14_9BACT</name>
<proteinExistence type="predicted"/>
<sequence length="161" mass="18873">MELQEIKEIVKEIINAHKPIIHDMNNSHRENELLAQNQKLQQEIQQLKQIIHVLTAPGQTISNQVETDKQIKLEAVRKKAEAQRIRILEMQEEADLQKQIEEAEKEAVVILKMLEEEANKEKEEADLQRLIEEGEKEAVVILKMLENEENTKRVRKKQKNS</sequence>
<dbReference type="EMBL" id="JAUKPO010000085">
    <property type="protein sequence ID" value="MDO1451736.1"/>
    <property type="molecule type" value="Genomic_DNA"/>
</dbReference>
<keyword evidence="1" id="KW-0175">Coiled coil</keyword>